<gene>
    <name evidence="1" type="ORF">SAMN04488107_3450</name>
</gene>
<dbReference type="AlphaFoldDB" id="A0A239GJS7"/>
<dbReference type="RefSeq" id="WP_281252248.1">
    <property type="nucleotide sequence ID" value="NZ_FZOH01000007.1"/>
</dbReference>
<organism evidence="1 2">
    <name type="scientific">Geodermatophilus saharensis</name>
    <dbReference type="NCBI Taxonomy" id="1137994"/>
    <lineage>
        <taxon>Bacteria</taxon>
        <taxon>Bacillati</taxon>
        <taxon>Actinomycetota</taxon>
        <taxon>Actinomycetes</taxon>
        <taxon>Geodermatophilales</taxon>
        <taxon>Geodermatophilaceae</taxon>
        <taxon>Geodermatophilus</taxon>
    </lineage>
</organism>
<reference evidence="2" key="1">
    <citation type="submission" date="2017-06" db="EMBL/GenBank/DDBJ databases">
        <authorList>
            <person name="Varghese N."/>
            <person name="Submissions S."/>
        </authorList>
    </citation>
    <scope>NUCLEOTIDE SEQUENCE [LARGE SCALE GENOMIC DNA]</scope>
    <source>
        <strain evidence="2">DSM 45423</strain>
    </source>
</reference>
<dbReference type="Proteomes" id="UP000198386">
    <property type="component" value="Unassembled WGS sequence"/>
</dbReference>
<dbReference type="EMBL" id="FZOH01000007">
    <property type="protein sequence ID" value="SNS69390.1"/>
    <property type="molecule type" value="Genomic_DNA"/>
</dbReference>
<protein>
    <submittedName>
        <fullName evidence="1">Uncharacterized protein</fullName>
    </submittedName>
</protein>
<sequence>MTTVARAVVEEIADPRRGRFDTGRLGALAVPVWFLRLGRAPSS</sequence>
<evidence type="ECO:0000313" key="2">
    <source>
        <dbReference type="Proteomes" id="UP000198386"/>
    </source>
</evidence>
<name>A0A239GJS7_9ACTN</name>
<evidence type="ECO:0000313" key="1">
    <source>
        <dbReference type="EMBL" id="SNS69390.1"/>
    </source>
</evidence>
<proteinExistence type="predicted"/>
<keyword evidence="2" id="KW-1185">Reference proteome</keyword>
<accession>A0A239GJS7</accession>